<dbReference type="PANTHER" id="PTHR43626:SF4">
    <property type="entry name" value="GCN5-RELATED N-ACETYLTRANSFERASE 2, CHLOROPLASTIC"/>
    <property type="match status" value="1"/>
</dbReference>
<reference evidence="4 7" key="3">
    <citation type="submission" date="2019-06" db="EMBL/GenBank/DDBJ databases">
        <title>Whole genome shotgun sequence of Brevibacillus reuszeri NBRC 15719.</title>
        <authorList>
            <person name="Hosoyama A."/>
            <person name="Uohara A."/>
            <person name="Ohji S."/>
            <person name="Ichikawa N."/>
        </authorList>
    </citation>
    <scope>NUCLEOTIDE SEQUENCE [LARGE SCALE GENOMIC DNA]</scope>
    <source>
        <strain evidence="4 7">NBRC 15719</strain>
    </source>
</reference>
<dbReference type="AlphaFoldDB" id="A0A0K9YMW1"/>
<keyword evidence="1 5" id="KW-0808">Transferase</keyword>
<organism evidence="5 6">
    <name type="scientific">Brevibacillus reuszeri</name>
    <dbReference type="NCBI Taxonomy" id="54915"/>
    <lineage>
        <taxon>Bacteria</taxon>
        <taxon>Bacillati</taxon>
        <taxon>Bacillota</taxon>
        <taxon>Bacilli</taxon>
        <taxon>Bacillales</taxon>
        <taxon>Paenibacillaceae</taxon>
        <taxon>Brevibacillus</taxon>
    </lineage>
</organism>
<dbReference type="Proteomes" id="UP000319578">
    <property type="component" value="Unassembled WGS sequence"/>
</dbReference>
<evidence type="ECO:0000313" key="5">
    <source>
        <dbReference type="EMBL" id="KNB69505.1"/>
    </source>
</evidence>
<gene>
    <name evidence="5" type="ORF">ADS79_26940</name>
    <name evidence="4" type="ORF">BRE01_49050</name>
</gene>
<reference evidence="5" key="2">
    <citation type="submission" date="2015-07" db="EMBL/GenBank/DDBJ databases">
        <title>MeaNS - Measles Nucleotide Surveillance Program.</title>
        <authorList>
            <person name="Tran T."/>
            <person name="Druce J."/>
        </authorList>
    </citation>
    <scope>NUCLEOTIDE SEQUENCE</scope>
    <source>
        <strain evidence="5">DSM 9887</strain>
    </source>
</reference>
<comment type="caution">
    <text evidence="5">The sequence shown here is derived from an EMBL/GenBank/DDBJ whole genome shotgun (WGS) entry which is preliminary data.</text>
</comment>
<evidence type="ECO:0000256" key="1">
    <source>
        <dbReference type="ARBA" id="ARBA00022679"/>
    </source>
</evidence>
<evidence type="ECO:0000313" key="7">
    <source>
        <dbReference type="Proteomes" id="UP000319578"/>
    </source>
</evidence>
<dbReference type="EMBL" id="BJON01000020">
    <property type="protein sequence ID" value="GED71203.1"/>
    <property type="molecule type" value="Genomic_DNA"/>
</dbReference>
<dbReference type="RefSeq" id="WP_049741528.1">
    <property type="nucleotide sequence ID" value="NZ_BJON01000020.1"/>
</dbReference>
<feature type="domain" description="N-acetyltransferase" evidence="3">
    <location>
        <begin position="5"/>
        <end position="136"/>
    </location>
</feature>
<evidence type="ECO:0000256" key="2">
    <source>
        <dbReference type="ARBA" id="ARBA00023315"/>
    </source>
</evidence>
<dbReference type="PANTHER" id="PTHR43626">
    <property type="entry name" value="ACYL-COA N-ACYLTRANSFERASE"/>
    <property type="match status" value="1"/>
</dbReference>
<dbReference type="InterPro" id="IPR016181">
    <property type="entry name" value="Acyl_CoA_acyltransferase"/>
</dbReference>
<dbReference type="InterPro" id="IPR000182">
    <property type="entry name" value="GNAT_dom"/>
</dbReference>
<dbReference type="Gene3D" id="3.40.630.30">
    <property type="match status" value="1"/>
</dbReference>
<dbReference type="CDD" id="cd04301">
    <property type="entry name" value="NAT_SF"/>
    <property type="match status" value="1"/>
</dbReference>
<reference evidence="6" key="1">
    <citation type="submission" date="2015-07" db="EMBL/GenBank/DDBJ databases">
        <title>Genome sequencing project for genomic taxonomy and phylogenomics of Bacillus-like bacteria.</title>
        <authorList>
            <person name="Liu B."/>
            <person name="Wang J."/>
            <person name="Zhu Y."/>
            <person name="Liu G."/>
            <person name="Chen Q."/>
            <person name="Chen Z."/>
            <person name="Lan J."/>
            <person name="Che J."/>
            <person name="Ge C."/>
            <person name="Shi H."/>
            <person name="Pan Z."/>
            <person name="Liu X."/>
        </authorList>
    </citation>
    <scope>NUCLEOTIDE SEQUENCE [LARGE SCALE GENOMIC DNA]</scope>
    <source>
        <strain evidence="6">DSM 9887</strain>
    </source>
</reference>
<sequence length="136" mass="15750">MSFEIKERTPTHEEFHQLCVSVGWEKMMNFKVIQDSLENSLYSVVVLFESKIIGMGRIIGDGYIYFYLQDIVVLPTFQKMGIGTMIMDKLMSYLKENAPDQAFIGLFSSTEGKKLYEKYEFKQYPALTGMFRVAPI</sequence>
<keyword evidence="7" id="KW-1185">Reference proteome</keyword>
<dbReference type="PROSITE" id="PS51186">
    <property type="entry name" value="GNAT"/>
    <property type="match status" value="1"/>
</dbReference>
<evidence type="ECO:0000313" key="4">
    <source>
        <dbReference type="EMBL" id="GED71203.1"/>
    </source>
</evidence>
<evidence type="ECO:0000313" key="6">
    <source>
        <dbReference type="Proteomes" id="UP000036834"/>
    </source>
</evidence>
<dbReference type="InterPro" id="IPR045039">
    <property type="entry name" value="NSI-like"/>
</dbReference>
<name>A0A0K9YMW1_9BACL</name>
<dbReference type="STRING" id="54915.ADS79_26940"/>
<proteinExistence type="predicted"/>
<dbReference type="EMBL" id="LGIQ01000011">
    <property type="protein sequence ID" value="KNB69505.1"/>
    <property type="molecule type" value="Genomic_DNA"/>
</dbReference>
<dbReference type="GO" id="GO:0005737">
    <property type="term" value="C:cytoplasm"/>
    <property type="evidence" value="ECO:0007669"/>
    <property type="project" value="TreeGrafter"/>
</dbReference>
<accession>A0A0K9YMW1</accession>
<dbReference type="SUPFAM" id="SSF55729">
    <property type="entry name" value="Acyl-CoA N-acyltransferases (Nat)"/>
    <property type="match status" value="1"/>
</dbReference>
<dbReference type="GO" id="GO:0008080">
    <property type="term" value="F:N-acetyltransferase activity"/>
    <property type="evidence" value="ECO:0007669"/>
    <property type="project" value="InterPro"/>
</dbReference>
<dbReference type="Pfam" id="PF13673">
    <property type="entry name" value="Acetyltransf_10"/>
    <property type="match status" value="1"/>
</dbReference>
<evidence type="ECO:0000259" key="3">
    <source>
        <dbReference type="PROSITE" id="PS51186"/>
    </source>
</evidence>
<dbReference type="Proteomes" id="UP000036834">
    <property type="component" value="Unassembled WGS sequence"/>
</dbReference>
<dbReference type="OrthoDB" id="9775804at2"/>
<protein>
    <submittedName>
        <fullName evidence="5">GCN5 family acetyltransferase</fullName>
    </submittedName>
    <submittedName>
        <fullName evidence="4">N-acetyltransferase</fullName>
    </submittedName>
</protein>
<dbReference type="PATRIC" id="fig|54915.3.peg.4569"/>
<keyword evidence="2" id="KW-0012">Acyltransferase</keyword>